<proteinExistence type="predicted"/>
<dbReference type="EMBL" id="JACBYE010000032">
    <property type="protein sequence ID" value="NYS94363.1"/>
    <property type="molecule type" value="Genomic_DNA"/>
</dbReference>
<name>A0A853EYK3_9MICO</name>
<gene>
    <name evidence="1" type="ORF">HZZ10_12640</name>
</gene>
<evidence type="ECO:0000313" key="2">
    <source>
        <dbReference type="Proteomes" id="UP000561011"/>
    </source>
</evidence>
<protein>
    <submittedName>
        <fullName evidence="1">Uncharacterized protein</fullName>
    </submittedName>
</protein>
<reference evidence="1 2" key="1">
    <citation type="submission" date="2020-07" db="EMBL/GenBank/DDBJ databases">
        <title>MOT database genomes.</title>
        <authorList>
            <person name="Joseph S."/>
            <person name="Aduse-Opoku J."/>
            <person name="Hashim A."/>
            <person name="Wade W."/>
            <person name="Curtis M."/>
        </authorList>
    </citation>
    <scope>NUCLEOTIDE SEQUENCE [LARGE SCALE GENOMIC DNA]</scope>
    <source>
        <strain evidence="1 2">DSM 100099</strain>
    </source>
</reference>
<evidence type="ECO:0000313" key="1">
    <source>
        <dbReference type="EMBL" id="NYS94363.1"/>
    </source>
</evidence>
<dbReference type="RefSeq" id="WP_179913786.1">
    <property type="nucleotide sequence ID" value="NZ_JBHSTV010000005.1"/>
</dbReference>
<dbReference type="AlphaFoldDB" id="A0A853EYK3"/>
<organism evidence="1 2">
    <name type="scientific">Sanguibacter inulinus</name>
    <dbReference type="NCBI Taxonomy" id="60922"/>
    <lineage>
        <taxon>Bacteria</taxon>
        <taxon>Bacillati</taxon>
        <taxon>Actinomycetota</taxon>
        <taxon>Actinomycetes</taxon>
        <taxon>Micrococcales</taxon>
        <taxon>Sanguibacteraceae</taxon>
        <taxon>Sanguibacter</taxon>
    </lineage>
</organism>
<sequence length="145" mass="14469">MTVCAGLALSGCETPDGAEASAASQPPGRDVVVADDATVCSALSDVMTIVDNADLGLAEGRMAEPEREGWYQLATRVLARIPASDDAVLSQGLADLRATTPPVAAGAKGPSEGIGSPAWHDTLASVAETCAAADAELAVQSFTGG</sequence>
<comment type="caution">
    <text evidence="1">The sequence shown here is derived from an EMBL/GenBank/DDBJ whole genome shotgun (WGS) entry which is preliminary data.</text>
</comment>
<accession>A0A853EYK3</accession>
<dbReference type="Proteomes" id="UP000561011">
    <property type="component" value="Unassembled WGS sequence"/>
</dbReference>
<keyword evidence="2" id="KW-1185">Reference proteome</keyword>